<dbReference type="Proteomes" id="UP001244011">
    <property type="component" value="Unassembled WGS sequence"/>
</dbReference>
<evidence type="ECO:0000256" key="8">
    <source>
        <dbReference type="SAM" id="SignalP"/>
    </source>
</evidence>
<dbReference type="AlphaFoldDB" id="A0AAJ0FR15"/>
<gene>
    <name evidence="9" type="ORF">QBC33DRAFT_525172</name>
</gene>
<dbReference type="GO" id="GO:0004185">
    <property type="term" value="F:serine-type carboxypeptidase activity"/>
    <property type="evidence" value="ECO:0007669"/>
    <property type="project" value="InterPro"/>
</dbReference>
<comment type="caution">
    <text evidence="9">The sequence shown here is derived from an EMBL/GenBank/DDBJ whole genome shotgun (WGS) entry which is preliminary data.</text>
</comment>
<evidence type="ECO:0000256" key="6">
    <source>
        <dbReference type="ARBA" id="ARBA00023180"/>
    </source>
</evidence>
<evidence type="ECO:0000256" key="5">
    <source>
        <dbReference type="ARBA" id="ARBA00022801"/>
    </source>
</evidence>
<name>A0AAJ0FR15_9PEZI</name>
<evidence type="ECO:0000256" key="7">
    <source>
        <dbReference type="SAM" id="MobiDB-lite"/>
    </source>
</evidence>
<dbReference type="Gene3D" id="1.10.287.410">
    <property type="match status" value="1"/>
</dbReference>
<comment type="similarity">
    <text evidence="1">Belongs to the peptidase S10 family.</text>
</comment>
<dbReference type="RefSeq" id="XP_060288127.1">
    <property type="nucleotide sequence ID" value="XM_060426790.1"/>
</dbReference>
<reference evidence="9" key="1">
    <citation type="submission" date="2023-06" db="EMBL/GenBank/DDBJ databases">
        <title>Genome-scale phylogeny and comparative genomics of the fungal order Sordariales.</title>
        <authorList>
            <consortium name="Lawrence Berkeley National Laboratory"/>
            <person name="Hensen N."/>
            <person name="Bonometti L."/>
            <person name="Westerberg I."/>
            <person name="Brannstrom I.O."/>
            <person name="Guillou S."/>
            <person name="Cros-Aarteil S."/>
            <person name="Calhoun S."/>
            <person name="Haridas S."/>
            <person name="Kuo A."/>
            <person name="Mondo S."/>
            <person name="Pangilinan J."/>
            <person name="Riley R."/>
            <person name="Labutti K."/>
            <person name="Andreopoulos B."/>
            <person name="Lipzen A."/>
            <person name="Chen C."/>
            <person name="Yanf M."/>
            <person name="Daum C."/>
            <person name="Ng V."/>
            <person name="Clum A."/>
            <person name="Steindorff A."/>
            <person name="Ohm R."/>
            <person name="Martin F."/>
            <person name="Silar P."/>
            <person name="Natvig D."/>
            <person name="Lalanne C."/>
            <person name="Gautier V."/>
            <person name="Ament-Velasquez S.L."/>
            <person name="Kruys A."/>
            <person name="Hutchinson M.I."/>
            <person name="Powell A.J."/>
            <person name="Barry K."/>
            <person name="Miller A.N."/>
            <person name="Grigoriev I.V."/>
            <person name="Debuchy R."/>
            <person name="Gladieux P."/>
            <person name="Thoren M.H."/>
            <person name="Johannesson H."/>
        </authorList>
    </citation>
    <scope>NUCLEOTIDE SEQUENCE</scope>
    <source>
        <strain evidence="9">8032-3</strain>
    </source>
</reference>
<evidence type="ECO:0000256" key="1">
    <source>
        <dbReference type="ARBA" id="ARBA00009431"/>
    </source>
</evidence>
<keyword evidence="2 9" id="KW-0121">Carboxypeptidase</keyword>
<evidence type="ECO:0000256" key="2">
    <source>
        <dbReference type="ARBA" id="ARBA00022645"/>
    </source>
</evidence>
<dbReference type="GO" id="GO:0006508">
    <property type="term" value="P:proteolysis"/>
    <property type="evidence" value="ECO:0007669"/>
    <property type="project" value="UniProtKB-KW"/>
</dbReference>
<dbReference type="InterPro" id="IPR029058">
    <property type="entry name" value="AB_hydrolase_fold"/>
</dbReference>
<evidence type="ECO:0000313" key="9">
    <source>
        <dbReference type="EMBL" id="KAK1771914.1"/>
    </source>
</evidence>
<dbReference type="PRINTS" id="PR00724">
    <property type="entry name" value="CRBOXYPTASEC"/>
</dbReference>
<dbReference type="InterPro" id="IPR001563">
    <property type="entry name" value="Peptidase_S10"/>
</dbReference>
<dbReference type="PANTHER" id="PTHR11802:SF3">
    <property type="entry name" value="RETINOID-INDUCIBLE SERINE CARBOXYPEPTIDASE"/>
    <property type="match status" value="1"/>
</dbReference>
<feature type="signal peptide" evidence="8">
    <location>
        <begin position="1"/>
        <end position="24"/>
    </location>
</feature>
<keyword evidence="6" id="KW-0325">Glycoprotein</keyword>
<sequence length="472" mass="52230">MVPVAASPFLLATAFWALFSPIAALPSRNNQHVLTSTAPHSGVTRPRPAHATRQNDSLCDAGSAQWTGTVPLGKGRDMFFWFFESRGNPETDPLIIWLNGGPGGSSMMGAFFELGPCLVTEEGDHTVRNPSSWTNVANMVFVDQPIGVGFSDPGDPSLWAENLDVAAVDFDKFFDGFFALFPEQESGRELIFAGESFGGKYVPIYASRSRRTFDSIILVDPYIDYTHEALGLYEHFCVSGEERVGINKTECEAIERAYPTCERHGEICRSTYDPVLCKTAMVVCDETVASHLGGGPHGRNPYDDRVECGELPLCGTIGREQLVSFFGRETVQSALGFQNFTFEPVNWAFNDKWNEQSDVTIPSSRELTRLLDEKDTPVIVLNGNNDIVVNTEGIMRILDSLPFRDHARFLTTPLEPWYFSSSGVKTKGGMTKHIGNLAIVSVDEAGHMNPHDQPEATLHVLERWIQKRPLVS</sequence>
<dbReference type="GeneID" id="85309977"/>
<dbReference type="SUPFAM" id="SSF53474">
    <property type="entry name" value="alpha/beta-Hydrolases"/>
    <property type="match status" value="1"/>
</dbReference>
<accession>A0AAJ0FR15</accession>
<keyword evidence="10" id="KW-1185">Reference proteome</keyword>
<dbReference type="Pfam" id="PF00450">
    <property type="entry name" value="Peptidase_S10"/>
    <property type="match status" value="1"/>
</dbReference>
<organism evidence="9 10">
    <name type="scientific">Phialemonium atrogriseum</name>
    <dbReference type="NCBI Taxonomy" id="1093897"/>
    <lineage>
        <taxon>Eukaryota</taxon>
        <taxon>Fungi</taxon>
        <taxon>Dikarya</taxon>
        <taxon>Ascomycota</taxon>
        <taxon>Pezizomycotina</taxon>
        <taxon>Sordariomycetes</taxon>
        <taxon>Sordariomycetidae</taxon>
        <taxon>Cephalothecales</taxon>
        <taxon>Cephalothecaceae</taxon>
        <taxon>Phialemonium</taxon>
    </lineage>
</organism>
<dbReference type="PANTHER" id="PTHR11802">
    <property type="entry name" value="SERINE PROTEASE FAMILY S10 SERINE CARBOXYPEPTIDASE"/>
    <property type="match status" value="1"/>
</dbReference>
<evidence type="ECO:0000256" key="4">
    <source>
        <dbReference type="ARBA" id="ARBA00022729"/>
    </source>
</evidence>
<keyword evidence="3" id="KW-0645">Protease</keyword>
<evidence type="ECO:0000313" key="10">
    <source>
        <dbReference type="Proteomes" id="UP001244011"/>
    </source>
</evidence>
<evidence type="ECO:0000256" key="3">
    <source>
        <dbReference type="ARBA" id="ARBA00022670"/>
    </source>
</evidence>
<dbReference type="EMBL" id="MU838998">
    <property type="protein sequence ID" value="KAK1771914.1"/>
    <property type="molecule type" value="Genomic_DNA"/>
</dbReference>
<keyword evidence="5" id="KW-0378">Hydrolase</keyword>
<feature type="chain" id="PRO_5042544358" evidence="8">
    <location>
        <begin position="25"/>
        <end position="472"/>
    </location>
</feature>
<dbReference type="Gene3D" id="3.40.50.1820">
    <property type="entry name" value="alpha/beta hydrolase"/>
    <property type="match status" value="1"/>
</dbReference>
<feature type="region of interest" description="Disordered" evidence="7">
    <location>
        <begin position="35"/>
        <end position="57"/>
    </location>
</feature>
<keyword evidence="4 8" id="KW-0732">Signal</keyword>
<protein>
    <submittedName>
        <fullName evidence="9">Carboxypeptidase Y</fullName>
    </submittedName>
</protein>
<proteinExistence type="inferred from homology"/>